<sequence>MNGNPCLPGHVLIGERGRRAMVDIIADIEGLTRPEAGLATRAALARGGELERAGAVQLVRFSPILVVAEVDDGAACVRFQVVEGDVRWQCSCDSGRNGAFCAHCVATAWTVGRTTAQPMSRTTA</sequence>
<evidence type="ECO:0000256" key="1">
    <source>
        <dbReference type="PROSITE-ProRule" id="PRU00325"/>
    </source>
</evidence>
<protein>
    <recommendedName>
        <fullName evidence="2">SWIM-type domain-containing protein</fullName>
    </recommendedName>
</protein>
<gene>
    <name evidence="3" type="ORF">GCM10017600_77440</name>
</gene>
<proteinExistence type="predicted"/>
<dbReference type="GO" id="GO:0008270">
    <property type="term" value="F:zinc ion binding"/>
    <property type="evidence" value="ECO:0007669"/>
    <property type="project" value="UniProtKB-KW"/>
</dbReference>
<feature type="domain" description="SWIM-type" evidence="2">
    <location>
        <begin position="75"/>
        <end position="112"/>
    </location>
</feature>
<dbReference type="PROSITE" id="PS50966">
    <property type="entry name" value="ZF_SWIM"/>
    <property type="match status" value="1"/>
</dbReference>
<comment type="caution">
    <text evidence="3">The sequence shown here is derived from an EMBL/GenBank/DDBJ whole genome shotgun (WGS) entry which is preliminary data.</text>
</comment>
<dbReference type="Proteomes" id="UP001143474">
    <property type="component" value="Unassembled WGS sequence"/>
</dbReference>
<keyword evidence="4" id="KW-1185">Reference proteome</keyword>
<keyword evidence="1" id="KW-0863">Zinc-finger</keyword>
<name>A0A9W6I9L6_9ACTN</name>
<evidence type="ECO:0000313" key="3">
    <source>
        <dbReference type="EMBL" id="GLK14332.1"/>
    </source>
</evidence>
<evidence type="ECO:0000259" key="2">
    <source>
        <dbReference type="PROSITE" id="PS50966"/>
    </source>
</evidence>
<dbReference type="EMBL" id="BSEV01000031">
    <property type="protein sequence ID" value="GLK14332.1"/>
    <property type="molecule type" value="Genomic_DNA"/>
</dbReference>
<reference evidence="3" key="1">
    <citation type="journal article" date="2014" name="Int. J. Syst. Evol. Microbiol.">
        <title>Complete genome sequence of Corynebacterium casei LMG S-19264T (=DSM 44701T), isolated from a smear-ripened cheese.</title>
        <authorList>
            <consortium name="US DOE Joint Genome Institute (JGI-PGF)"/>
            <person name="Walter F."/>
            <person name="Albersmeier A."/>
            <person name="Kalinowski J."/>
            <person name="Ruckert C."/>
        </authorList>
    </citation>
    <scope>NUCLEOTIDE SEQUENCE</scope>
    <source>
        <strain evidence="3">VKM Ac-2007</strain>
    </source>
</reference>
<evidence type="ECO:0000313" key="4">
    <source>
        <dbReference type="Proteomes" id="UP001143474"/>
    </source>
</evidence>
<keyword evidence="1" id="KW-0862">Zinc</keyword>
<keyword evidence="1" id="KW-0479">Metal-binding</keyword>
<accession>A0A9W6I9L6</accession>
<organism evidence="3 4">
    <name type="scientific">Streptosporangium carneum</name>
    <dbReference type="NCBI Taxonomy" id="47481"/>
    <lineage>
        <taxon>Bacteria</taxon>
        <taxon>Bacillati</taxon>
        <taxon>Actinomycetota</taxon>
        <taxon>Actinomycetes</taxon>
        <taxon>Streptosporangiales</taxon>
        <taxon>Streptosporangiaceae</taxon>
        <taxon>Streptosporangium</taxon>
    </lineage>
</organism>
<reference evidence="3" key="2">
    <citation type="submission" date="2023-01" db="EMBL/GenBank/DDBJ databases">
        <authorList>
            <person name="Sun Q."/>
            <person name="Evtushenko L."/>
        </authorList>
    </citation>
    <scope>NUCLEOTIDE SEQUENCE</scope>
    <source>
        <strain evidence="3">VKM Ac-2007</strain>
    </source>
</reference>
<dbReference type="InterPro" id="IPR007527">
    <property type="entry name" value="Znf_SWIM"/>
</dbReference>
<dbReference type="AlphaFoldDB" id="A0A9W6I9L6"/>